<evidence type="ECO:0000256" key="4">
    <source>
        <dbReference type="ARBA" id="ARBA00022722"/>
    </source>
</evidence>
<proteinExistence type="inferred from homology"/>
<dbReference type="GO" id="GO:0005634">
    <property type="term" value="C:nucleus"/>
    <property type="evidence" value="ECO:0007669"/>
    <property type="project" value="UniProtKB-SubCell"/>
</dbReference>
<keyword evidence="5" id="KW-0479">Metal-binding</keyword>
<dbReference type="InterPro" id="IPR045249">
    <property type="entry name" value="HARBI1-like"/>
</dbReference>
<dbReference type="GO" id="GO:0004518">
    <property type="term" value="F:nuclease activity"/>
    <property type="evidence" value="ECO:0007669"/>
    <property type="project" value="UniProtKB-KW"/>
</dbReference>
<evidence type="ECO:0000256" key="3">
    <source>
        <dbReference type="ARBA" id="ARBA00006958"/>
    </source>
</evidence>
<accession>A0A2R5L5H9</accession>
<dbReference type="PANTHER" id="PTHR22930:SF289">
    <property type="entry name" value="DDE TNP4 DOMAIN-CONTAINING PROTEIN-RELATED"/>
    <property type="match status" value="1"/>
</dbReference>
<comment type="subcellular location">
    <subcellularLocation>
        <location evidence="2">Nucleus</location>
    </subcellularLocation>
</comment>
<dbReference type="AlphaFoldDB" id="A0A2R5L5H9"/>
<evidence type="ECO:0000256" key="1">
    <source>
        <dbReference type="ARBA" id="ARBA00001968"/>
    </source>
</evidence>
<sequence length="365" mass="41485">MADIYLFLADAGVCEDERARVFRRHRDAFTALDEEQFIAKFRLCKDAAREVCDAVAGDLQRPQQWRSTTLPVAQRVLMALRFYATGAFLSNIAEEEDFLTSKRPVSESIHDVSTAIIRNLAPRYLKFPMSPEEKLRVKRGFYEIAGLPGCLGAIDGTAISIMAPSTTDQRFVDGNYYCHKGYHAINVLGVSDATRRILYLNACYPGSCHDSAIWSLCDLRRQAPQLFADGEWLLGDLGYPLEPWLMTPVRSPATSSEEAYNEAHRKTRVRVEQTFGVLKMRFRCLQRYRTLHFSPDRASNIITACGILHNMCHKYNTPEPAYEEEPENYEDNSAGALDIDIDEADDLSVVTRGLSRRSQIIRQYF</sequence>
<organism evidence="9">
    <name type="scientific">Ornithodoros turicata</name>
    <dbReference type="NCBI Taxonomy" id="34597"/>
    <lineage>
        <taxon>Eukaryota</taxon>
        <taxon>Metazoa</taxon>
        <taxon>Ecdysozoa</taxon>
        <taxon>Arthropoda</taxon>
        <taxon>Chelicerata</taxon>
        <taxon>Arachnida</taxon>
        <taxon>Acari</taxon>
        <taxon>Parasitiformes</taxon>
        <taxon>Ixodida</taxon>
        <taxon>Ixodoidea</taxon>
        <taxon>Argasidae</taxon>
        <taxon>Ornithodorinae</taxon>
        <taxon>Ornithodoros</taxon>
    </lineage>
</organism>
<evidence type="ECO:0000259" key="8">
    <source>
        <dbReference type="Pfam" id="PF13359"/>
    </source>
</evidence>
<keyword evidence="7" id="KW-0539">Nucleus</keyword>
<keyword evidence="6" id="KW-0378">Hydrolase</keyword>
<evidence type="ECO:0000256" key="2">
    <source>
        <dbReference type="ARBA" id="ARBA00004123"/>
    </source>
</evidence>
<protein>
    <submittedName>
        <fullName evidence="9">Putative nuclease harbi1</fullName>
    </submittedName>
</protein>
<dbReference type="InterPro" id="IPR027806">
    <property type="entry name" value="HARBI1_dom"/>
</dbReference>
<comment type="similarity">
    <text evidence="3">Belongs to the HARBI1 family.</text>
</comment>
<evidence type="ECO:0000256" key="6">
    <source>
        <dbReference type="ARBA" id="ARBA00022801"/>
    </source>
</evidence>
<name>A0A2R5L5H9_9ACAR</name>
<keyword evidence="4" id="KW-0540">Nuclease</keyword>
<feature type="domain" description="DDE Tnp4" evidence="8">
    <location>
        <begin position="154"/>
        <end position="310"/>
    </location>
</feature>
<evidence type="ECO:0000313" key="9">
    <source>
        <dbReference type="EMBL" id="MBY04738.1"/>
    </source>
</evidence>
<comment type="cofactor">
    <cofactor evidence="1">
        <name>a divalent metal cation</name>
        <dbReference type="ChEBI" id="CHEBI:60240"/>
    </cofactor>
</comment>
<dbReference type="GO" id="GO:0016787">
    <property type="term" value="F:hydrolase activity"/>
    <property type="evidence" value="ECO:0007669"/>
    <property type="project" value="UniProtKB-KW"/>
</dbReference>
<reference evidence="9" key="1">
    <citation type="submission" date="2018-03" db="EMBL/GenBank/DDBJ databases">
        <title>The relapsing fever spirochete Borrelia turicatae persists in the highly oxidative environment of its soft-bodied tick vector.</title>
        <authorList>
            <person name="Bourret T.J."/>
            <person name="Boyle W.K."/>
            <person name="Valenzuela J.G."/>
            <person name="Oliveira F."/>
            <person name="Lopez J.E."/>
        </authorList>
    </citation>
    <scope>NUCLEOTIDE SEQUENCE</scope>
    <source>
        <strain evidence="9">Kansas strain/isolate</strain>
        <tissue evidence="9">Salivary glands</tissue>
    </source>
</reference>
<dbReference type="GO" id="GO:0046872">
    <property type="term" value="F:metal ion binding"/>
    <property type="evidence" value="ECO:0007669"/>
    <property type="project" value="UniProtKB-KW"/>
</dbReference>
<dbReference type="Pfam" id="PF13359">
    <property type="entry name" value="DDE_Tnp_4"/>
    <property type="match status" value="1"/>
</dbReference>
<evidence type="ECO:0000256" key="5">
    <source>
        <dbReference type="ARBA" id="ARBA00022723"/>
    </source>
</evidence>
<dbReference type="EMBL" id="GGLE01000612">
    <property type="protein sequence ID" value="MBY04738.1"/>
    <property type="molecule type" value="Transcribed_RNA"/>
</dbReference>
<dbReference type="PANTHER" id="PTHR22930">
    <property type="match status" value="1"/>
</dbReference>
<evidence type="ECO:0000256" key="7">
    <source>
        <dbReference type="ARBA" id="ARBA00023242"/>
    </source>
</evidence>